<comment type="caution">
    <text evidence="1">The sequence shown here is derived from an EMBL/GenBank/DDBJ whole genome shotgun (WGS) entry which is preliminary data.</text>
</comment>
<evidence type="ECO:0000313" key="1">
    <source>
        <dbReference type="EMBL" id="STR41107.1"/>
    </source>
</evidence>
<dbReference type="EMBL" id="UGJR01000002">
    <property type="protein sequence ID" value="STR41107.1"/>
    <property type="molecule type" value="Genomic_DNA"/>
</dbReference>
<sequence>MKIAWCWVWEKPESETQQVVDYAIYRQGERLGLGARKSKPFFTGQTLY</sequence>
<protein>
    <submittedName>
        <fullName evidence="1">Exo-poly-alpha-D-galacturonosidase</fullName>
    </submittedName>
</protein>
<proteinExistence type="predicted"/>
<gene>
    <name evidence="1" type="ORF">NCTC11694_02282</name>
</gene>
<evidence type="ECO:0000313" key="2">
    <source>
        <dbReference type="Proteomes" id="UP000255050"/>
    </source>
</evidence>
<dbReference type="AlphaFoldDB" id="A0A7H4LY81"/>
<name>A0A7H4LY81_9ENTR</name>
<dbReference type="Proteomes" id="UP000255050">
    <property type="component" value="Unassembled WGS sequence"/>
</dbReference>
<reference evidence="1 2" key="1">
    <citation type="submission" date="2018-06" db="EMBL/GenBank/DDBJ databases">
        <authorList>
            <consortium name="Pathogen Informatics"/>
            <person name="Doyle S."/>
        </authorList>
    </citation>
    <scope>NUCLEOTIDE SEQUENCE [LARGE SCALE GENOMIC DNA]</scope>
    <source>
        <strain evidence="1 2">NCTC11694</strain>
    </source>
</reference>
<accession>A0A7H4LY81</accession>
<organism evidence="1 2">
    <name type="scientific">Klebsiella michiganensis</name>
    <dbReference type="NCBI Taxonomy" id="1134687"/>
    <lineage>
        <taxon>Bacteria</taxon>
        <taxon>Pseudomonadati</taxon>
        <taxon>Pseudomonadota</taxon>
        <taxon>Gammaproteobacteria</taxon>
        <taxon>Enterobacterales</taxon>
        <taxon>Enterobacteriaceae</taxon>
        <taxon>Klebsiella/Raoultella group</taxon>
        <taxon>Klebsiella</taxon>
    </lineage>
</organism>